<sequence>MASRSTSSSTLRSASAGGRTALGQRPPEVPVHVFTVPPGYVAGESSAVVRAINGGPARPTAKPPRPYEQGVGGHPTLVQNVETLARLALLVSHGVTDTADSFLLTHHSALAAAHLQAPCAGCRSTCGDGSNTRFRIPW</sequence>
<gene>
    <name evidence="2" type="ORF">ACFQZP_40695</name>
</gene>
<comment type="caution">
    <text evidence="2">The sequence shown here is derived from an EMBL/GenBank/DDBJ whole genome shotgun (WGS) entry which is preliminary data.</text>
</comment>
<accession>A0ABW2VTV0</accession>
<proteinExistence type="predicted"/>
<feature type="compositionally biased region" description="Low complexity" evidence="1">
    <location>
        <begin position="1"/>
        <end position="19"/>
    </location>
</feature>
<name>A0ABW2VTV0_9ACTN</name>
<dbReference type="RefSeq" id="WP_381261446.1">
    <property type="nucleotide sequence ID" value="NZ_JBHTBI010000051.1"/>
</dbReference>
<dbReference type="EMBL" id="JBHTEC010000006">
    <property type="protein sequence ID" value="MFD0287836.1"/>
    <property type="molecule type" value="Genomic_DNA"/>
</dbReference>
<dbReference type="InterPro" id="IPR037225">
    <property type="entry name" value="Nuo51_FMN-bd_sf"/>
</dbReference>
<organism evidence="2 3">
    <name type="scientific">Streptomyces lutosisoli</name>
    <dbReference type="NCBI Taxonomy" id="2665721"/>
    <lineage>
        <taxon>Bacteria</taxon>
        <taxon>Bacillati</taxon>
        <taxon>Actinomycetota</taxon>
        <taxon>Actinomycetes</taxon>
        <taxon>Kitasatosporales</taxon>
        <taxon>Streptomycetaceae</taxon>
        <taxon>Streptomyces</taxon>
    </lineage>
</organism>
<dbReference type="Proteomes" id="UP001596957">
    <property type="component" value="Unassembled WGS sequence"/>
</dbReference>
<protein>
    <submittedName>
        <fullName evidence="2">Uncharacterized protein</fullName>
    </submittedName>
</protein>
<dbReference type="Gene3D" id="3.40.50.11540">
    <property type="entry name" value="NADH-ubiquinone oxidoreductase 51kDa subunit"/>
    <property type="match status" value="1"/>
</dbReference>
<evidence type="ECO:0000313" key="3">
    <source>
        <dbReference type="Proteomes" id="UP001596957"/>
    </source>
</evidence>
<evidence type="ECO:0000256" key="1">
    <source>
        <dbReference type="SAM" id="MobiDB-lite"/>
    </source>
</evidence>
<feature type="region of interest" description="Disordered" evidence="1">
    <location>
        <begin position="1"/>
        <end position="30"/>
    </location>
</feature>
<dbReference type="PANTHER" id="PTHR11780:SF10">
    <property type="entry name" value="NADH DEHYDROGENASE [UBIQUINONE] FLAVOPROTEIN 1, MITOCHONDRIAL"/>
    <property type="match status" value="1"/>
</dbReference>
<keyword evidence="3" id="KW-1185">Reference proteome</keyword>
<dbReference type="SUPFAM" id="SSF142019">
    <property type="entry name" value="Nqo1 FMN-binding domain-like"/>
    <property type="match status" value="1"/>
</dbReference>
<evidence type="ECO:0000313" key="2">
    <source>
        <dbReference type="EMBL" id="MFD0287836.1"/>
    </source>
</evidence>
<dbReference type="PANTHER" id="PTHR11780">
    <property type="entry name" value="NADH-UBIQUINONE OXIDOREDUCTASE FLAVOPROTEIN 1 NDUFV1"/>
    <property type="match status" value="1"/>
</dbReference>
<dbReference type="InterPro" id="IPR050837">
    <property type="entry name" value="ComplexI_51kDa_subunit"/>
</dbReference>
<reference evidence="3" key="1">
    <citation type="journal article" date="2019" name="Int. J. Syst. Evol. Microbiol.">
        <title>The Global Catalogue of Microorganisms (GCM) 10K type strain sequencing project: providing services to taxonomists for standard genome sequencing and annotation.</title>
        <authorList>
            <consortium name="The Broad Institute Genomics Platform"/>
            <consortium name="The Broad Institute Genome Sequencing Center for Infectious Disease"/>
            <person name="Wu L."/>
            <person name="Ma J."/>
        </authorList>
    </citation>
    <scope>NUCLEOTIDE SEQUENCE [LARGE SCALE GENOMIC DNA]</scope>
    <source>
        <strain evidence="3">CGMCC 4.7198</strain>
    </source>
</reference>